<dbReference type="Proteomes" id="UP000274131">
    <property type="component" value="Unassembled WGS sequence"/>
</dbReference>
<sequence>MSEEVYETIQGYDEDEVKGTFVFKFKAVPTKPSGKFWSIEAIGMSEAAVEKDDDVAIKEFENSAKSTDSNEAMDFHQTMKRFFGDAEMDLCEWISKSYLSKRSYLNRLEIKLLGVKCNAKQDEFTSLLFPSD</sequence>
<dbReference type="WBParaSite" id="EVEC_0000570401-mRNA-1">
    <property type="protein sequence ID" value="EVEC_0000570401-mRNA-1"/>
    <property type="gene ID" value="EVEC_0000570401"/>
</dbReference>
<name>A0A0N4V632_ENTVE</name>
<evidence type="ECO:0000313" key="1">
    <source>
        <dbReference type="EMBL" id="VDD90564.1"/>
    </source>
</evidence>
<evidence type="ECO:0000313" key="3">
    <source>
        <dbReference type="WBParaSite" id="EVEC_0000570401-mRNA-1"/>
    </source>
</evidence>
<keyword evidence="2" id="KW-1185">Reference proteome</keyword>
<accession>A0A0N4V632</accession>
<gene>
    <name evidence="1" type="ORF">EVEC_LOCUS5315</name>
</gene>
<evidence type="ECO:0000313" key="2">
    <source>
        <dbReference type="Proteomes" id="UP000274131"/>
    </source>
</evidence>
<dbReference type="EMBL" id="UXUI01008125">
    <property type="protein sequence ID" value="VDD90564.1"/>
    <property type="molecule type" value="Genomic_DNA"/>
</dbReference>
<reference evidence="1 2" key="2">
    <citation type="submission" date="2018-10" db="EMBL/GenBank/DDBJ databases">
        <authorList>
            <consortium name="Pathogen Informatics"/>
        </authorList>
    </citation>
    <scope>NUCLEOTIDE SEQUENCE [LARGE SCALE GENOMIC DNA]</scope>
</reference>
<proteinExistence type="predicted"/>
<organism evidence="3">
    <name type="scientific">Enterobius vermicularis</name>
    <name type="common">Human pinworm</name>
    <dbReference type="NCBI Taxonomy" id="51028"/>
    <lineage>
        <taxon>Eukaryota</taxon>
        <taxon>Metazoa</taxon>
        <taxon>Ecdysozoa</taxon>
        <taxon>Nematoda</taxon>
        <taxon>Chromadorea</taxon>
        <taxon>Rhabditida</taxon>
        <taxon>Spirurina</taxon>
        <taxon>Oxyuridomorpha</taxon>
        <taxon>Oxyuroidea</taxon>
        <taxon>Oxyuridae</taxon>
        <taxon>Enterobius</taxon>
    </lineage>
</organism>
<reference evidence="3" key="1">
    <citation type="submission" date="2017-02" db="UniProtKB">
        <authorList>
            <consortium name="WormBaseParasite"/>
        </authorList>
    </citation>
    <scope>IDENTIFICATION</scope>
</reference>
<dbReference type="AlphaFoldDB" id="A0A0N4V632"/>
<protein>
    <submittedName>
        <fullName evidence="3">Bet_v_1 domain-containing protein</fullName>
    </submittedName>
</protein>